<gene>
    <name evidence="2" type="ORF">DFR86_03945</name>
</gene>
<dbReference type="EMBL" id="CP029288">
    <property type="protein sequence ID" value="AWR96791.1"/>
    <property type="molecule type" value="Genomic_DNA"/>
</dbReference>
<protein>
    <recommendedName>
        <fullName evidence="4">DUF1404 domain-containing protein</fullName>
    </recommendedName>
</protein>
<feature type="transmembrane region" description="Helical" evidence="1">
    <location>
        <begin position="122"/>
        <end position="141"/>
    </location>
</feature>
<evidence type="ECO:0008006" key="4">
    <source>
        <dbReference type="Google" id="ProtNLM"/>
    </source>
</evidence>
<dbReference type="Proteomes" id="UP000248410">
    <property type="component" value="Chromosome"/>
</dbReference>
<dbReference type="Pfam" id="PF07185">
    <property type="entry name" value="DUF1404"/>
    <property type="match status" value="1"/>
</dbReference>
<reference evidence="2 3" key="1">
    <citation type="submission" date="2018-05" db="EMBL/GenBank/DDBJ databases">
        <title>Complete Genome Sequences of Extremely Thermoacidophilic, Metal-Mobilizing Type-Strain Members of the Archaeal Family Sulfolobaceae: Acidianus brierleyi DSM-1651T, Acidianus sulfidivorans DSM-18786T, Metallosphaera hakonensis DSM-7519T, and Metallosphaera prunae DSM-10039T.</title>
        <authorList>
            <person name="Counts J.A."/>
            <person name="Kelly R.M."/>
        </authorList>
    </citation>
    <scope>NUCLEOTIDE SEQUENCE [LARGE SCALE GENOMIC DNA]</scope>
    <source>
        <strain evidence="2 3">JP7</strain>
    </source>
</reference>
<dbReference type="InterPro" id="IPR009844">
    <property type="entry name" value="DUF1404"/>
</dbReference>
<feature type="transmembrane region" description="Helical" evidence="1">
    <location>
        <begin position="161"/>
        <end position="178"/>
    </location>
</feature>
<keyword evidence="1" id="KW-0812">Transmembrane</keyword>
<evidence type="ECO:0000313" key="2">
    <source>
        <dbReference type="EMBL" id="AWR96791.1"/>
    </source>
</evidence>
<keyword evidence="1" id="KW-0472">Membrane</keyword>
<dbReference type="GeneID" id="36837092"/>
<evidence type="ECO:0000256" key="1">
    <source>
        <dbReference type="SAM" id="Phobius"/>
    </source>
</evidence>
<feature type="transmembrane region" description="Helical" evidence="1">
    <location>
        <begin position="89"/>
        <end position="110"/>
    </location>
</feature>
<dbReference type="KEGG" id="asul:DFR86_03945"/>
<feature type="transmembrane region" description="Helical" evidence="1">
    <location>
        <begin position="63"/>
        <end position="83"/>
    </location>
</feature>
<accession>A0A2U9ILA0</accession>
<evidence type="ECO:0000313" key="3">
    <source>
        <dbReference type="Proteomes" id="UP000248410"/>
    </source>
</evidence>
<dbReference type="AlphaFoldDB" id="A0A2U9ILA0"/>
<feature type="transmembrane region" description="Helical" evidence="1">
    <location>
        <begin position="9"/>
        <end position="26"/>
    </location>
</feature>
<name>A0A2U9ILA0_9CREN</name>
<sequence>MIRYNSSSLSWRNFVIPIALVVAFVNPYTEFLQFTNPIVYMLDHYALYAAGVLIGYKLFRGSIVEFILGLIPAVFWHIPYFFALGASFITFRALCEITLFGGGILAGAYIPKMSLNIKIASLASYMLADSILSIFFILSYPQYSNVDYSFLKWGPGALPPVGISMFVVMNLILIYAIVKIMRGINLF</sequence>
<feature type="transmembrane region" description="Helical" evidence="1">
    <location>
        <begin position="38"/>
        <end position="56"/>
    </location>
</feature>
<dbReference type="RefSeq" id="WP_110379681.1">
    <property type="nucleotide sequence ID" value="NZ_CP029288.2"/>
</dbReference>
<dbReference type="OrthoDB" id="43884at2157"/>
<organism evidence="2 3">
    <name type="scientific">Acidianus sulfidivorans JP7</name>
    <dbReference type="NCBI Taxonomy" id="619593"/>
    <lineage>
        <taxon>Archaea</taxon>
        <taxon>Thermoproteota</taxon>
        <taxon>Thermoprotei</taxon>
        <taxon>Sulfolobales</taxon>
        <taxon>Sulfolobaceae</taxon>
        <taxon>Acidianus</taxon>
    </lineage>
</organism>
<proteinExistence type="predicted"/>
<keyword evidence="1" id="KW-1133">Transmembrane helix</keyword>
<keyword evidence="3" id="KW-1185">Reference proteome</keyword>